<feature type="transmembrane region" description="Helical" evidence="1">
    <location>
        <begin position="80"/>
        <end position="104"/>
    </location>
</feature>
<gene>
    <name evidence="2" type="ORF">NCTC13079_00053</name>
</gene>
<accession>A0A3S4Z2S2</accession>
<organism evidence="2 3">
    <name type="scientific">Aedoeadaptatus ivorii</name>
    <dbReference type="NCBI Taxonomy" id="54006"/>
    <lineage>
        <taxon>Bacteria</taxon>
        <taxon>Bacillati</taxon>
        <taxon>Bacillota</taxon>
        <taxon>Tissierellia</taxon>
        <taxon>Tissierellales</taxon>
        <taxon>Peptoniphilaceae</taxon>
        <taxon>Aedoeadaptatus</taxon>
    </lineage>
</organism>
<name>A0A3S4Z2S2_9FIRM</name>
<evidence type="ECO:0000313" key="2">
    <source>
        <dbReference type="EMBL" id="VEJ34241.1"/>
    </source>
</evidence>
<keyword evidence="1" id="KW-0472">Membrane</keyword>
<feature type="transmembrane region" description="Helical" evidence="1">
    <location>
        <begin position="232"/>
        <end position="253"/>
    </location>
</feature>
<protein>
    <recommendedName>
        <fullName evidence="4">Glycerophosphoryl diester phosphodiesterase membrane domain-containing protein</fullName>
    </recommendedName>
</protein>
<keyword evidence="3" id="KW-1185">Reference proteome</keyword>
<keyword evidence="1" id="KW-1133">Transmembrane helix</keyword>
<proteinExistence type="predicted"/>
<dbReference type="KEGG" id="piv:NCTC13079_00053"/>
<feature type="transmembrane region" description="Helical" evidence="1">
    <location>
        <begin position="190"/>
        <end position="212"/>
    </location>
</feature>
<feature type="transmembrane region" description="Helical" evidence="1">
    <location>
        <begin position="142"/>
        <end position="169"/>
    </location>
</feature>
<evidence type="ECO:0000313" key="3">
    <source>
        <dbReference type="Proteomes" id="UP000269544"/>
    </source>
</evidence>
<evidence type="ECO:0008006" key="4">
    <source>
        <dbReference type="Google" id="ProtNLM"/>
    </source>
</evidence>
<keyword evidence="1" id="KW-0812">Transmembrane</keyword>
<dbReference type="Proteomes" id="UP000269544">
    <property type="component" value="Chromosome"/>
</dbReference>
<feature type="transmembrane region" description="Helical" evidence="1">
    <location>
        <begin position="35"/>
        <end position="60"/>
    </location>
</feature>
<evidence type="ECO:0000256" key="1">
    <source>
        <dbReference type="SAM" id="Phobius"/>
    </source>
</evidence>
<dbReference type="EMBL" id="LR134523">
    <property type="protein sequence ID" value="VEJ34241.1"/>
    <property type="molecule type" value="Genomic_DNA"/>
</dbReference>
<reference evidence="2 3" key="1">
    <citation type="submission" date="2018-12" db="EMBL/GenBank/DDBJ databases">
        <authorList>
            <consortium name="Pathogen Informatics"/>
        </authorList>
    </citation>
    <scope>NUCLEOTIDE SEQUENCE [LARGE SCALE GENOMIC DNA]</scope>
    <source>
        <strain evidence="2 3">NCTC13079</strain>
    </source>
</reference>
<sequence length="278" mass="30594">MCKKYEQNPTERNRKKGVIMQKSTQDIFKEMWKVILAYVVLSGIITAVLDLGGLGLTAAIDPADFAGGFQFDPSMITGMIPALLTQFVVNLVLDMVSLGIFLAIYRNKVYDTQVEFADIFYFFNGEAPKTVLALILKNILSLIGLVLFLVPGIVFTIAMIPFGVVAGLIQVHGEMEVWGSIKKTWETSKGYKGLIFGRVLIAAILSGVIGGIVGLPSILAPEVFVAQPAKTIMNLIVVIVTGMIYYVVWIDLIREMTERGAFRLLVADPDRIEEAEQL</sequence>
<dbReference type="AlphaFoldDB" id="A0A3S4Z2S2"/>